<keyword evidence="2" id="KW-1185">Reference proteome</keyword>
<sequence length="51" mass="5253">MYEAVQVVDPPGANVVTGQVITGVEPVPENAVSVTPRSVMVTCPGLDTSKL</sequence>
<dbReference type="Proteomes" id="UP001500751">
    <property type="component" value="Unassembled WGS sequence"/>
</dbReference>
<evidence type="ECO:0000313" key="1">
    <source>
        <dbReference type="EMBL" id="GAA2037529.1"/>
    </source>
</evidence>
<evidence type="ECO:0000313" key="2">
    <source>
        <dbReference type="Proteomes" id="UP001500751"/>
    </source>
</evidence>
<reference evidence="2" key="1">
    <citation type="journal article" date="2019" name="Int. J. Syst. Evol. Microbiol.">
        <title>The Global Catalogue of Microorganisms (GCM) 10K type strain sequencing project: providing services to taxonomists for standard genome sequencing and annotation.</title>
        <authorList>
            <consortium name="The Broad Institute Genomics Platform"/>
            <consortium name="The Broad Institute Genome Sequencing Center for Infectious Disease"/>
            <person name="Wu L."/>
            <person name="Ma J."/>
        </authorList>
    </citation>
    <scope>NUCLEOTIDE SEQUENCE [LARGE SCALE GENOMIC DNA]</scope>
    <source>
        <strain evidence="2">JCM 16014</strain>
    </source>
</reference>
<accession>A0ABP5G4F7</accession>
<name>A0ABP5G4F7_9ACTN</name>
<gene>
    <name evidence="1" type="ORF">GCM10009839_43490</name>
</gene>
<protein>
    <submittedName>
        <fullName evidence="1">Uncharacterized protein</fullName>
    </submittedName>
</protein>
<organism evidence="1 2">
    <name type="scientific">Catenulispora yoronensis</name>
    <dbReference type="NCBI Taxonomy" id="450799"/>
    <lineage>
        <taxon>Bacteria</taxon>
        <taxon>Bacillati</taxon>
        <taxon>Actinomycetota</taxon>
        <taxon>Actinomycetes</taxon>
        <taxon>Catenulisporales</taxon>
        <taxon>Catenulisporaceae</taxon>
        <taxon>Catenulispora</taxon>
    </lineage>
</organism>
<proteinExistence type="predicted"/>
<comment type="caution">
    <text evidence="1">The sequence shown here is derived from an EMBL/GenBank/DDBJ whole genome shotgun (WGS) entry which is preliminary data.</text>
</comment>
<dbReference type="EMBL" id="BAAAQN010000025">
    <property type="protein sequence ID" value="GAA2037529.1"/>
    <property type="molecule type" value="Genomic_DNA"/>
</dbReference>